<name>A0A9J6ZD44_9BACL</name>
<evidence type="ECO:0000313" key="2">
    <source>
        <dbReference type="Proteomes" id="UP001056756"/>
    </source>
</evidence>
<dbReference type="KEGG" id="plig:NAG76_19370"/>
<sequence>MILPKVLFHQLTQLIYLLVLNSNQIKWDGVRTLVTLGGQGCDEIFSKRVEPRNDTFPEIVELLNLCKSVLVY</sequence>
<evidence type="ECO:0000313" key="1">
    <source>
        <dbReference type="EMBL" id="URN93959.1"/>
    </source>
</evidence>
<proteinExistence type="predicted"/>
<protein>
    <submittedName>
        <fullName evidence="1">Uncharacterized protein</fullName>
    </submittedName>
</protein>
<accession>A0A9J6ZD44</accession>
<organism evidence="1 2">
    <name type="scientific">Candidatus Pristimantibacillus lignocellulolyticus</name>
    <dbReference type="NCBI Taxonomy" id="2994561"/>
    <lineage>
        <taxon>Bacteria</taxon>
        <taxon>Bacillati</taxon>
        <taxon>Bacillota</taxon>
        <taxon>Bacilli</taxon>
        <taxon>Bacillales</taxon>
        <taxon>Paenibacillaceae</taxon>
        <taxon>Candidatus Pristimantibacillus</taxon>
    </lineage>
</organism>
<dbReference type="Proteomes" id="UP001056756">
    <property type="component" value="Chromosome"/>
</dbReference>
<dbReference type="EMBL" id="CP097899">
    <property type="protein sequence ID" value="URN93959.1"/>
    <property type="molecule type" value="Genomic_DNA"/>
</dbReference>
<reference evidence="1" key="1">
    <citation type="submission" date="2022-05" db="EMBL/GenBank/DDBJ databases">
        <title>Novel bacterial taxa in a minimal lignocellulolytic consortium and its capacity to transform plastics disclosed by genome-resolved metagenomics.</title>
        <authorList>
            <person name="Rodriguez C.A.D."/>
            <person name="Diaz-Garcia L."/>
            <person name="Herrera K."/>
            <person name="Tarazona N.A."/>
            <person name="Sproer C."/>
            <person name="Overmann J."/>
            <person name="Jimenez D.J."/>
        </authorList>
    </citation>
    <scope>NUCLEOTIDE SEQUENCE</scope>
    <source>
        <strain evidence="1">MAG5</strain>
    </source>
</reference>
<gene>
    <name evidence="1" type="ORF">NAG76_19370</name>
</gene>
<dbReference type="SUPFAM" id="SSF56091">
    <property type="entry name" value="DNA ligase/mRNA capping enzyme, catalytic domain"/>
    <property type="match status" value="1"/>
</dbReference>
<dbReference type="AlphaFoldDB" id="A0A9J6ZD44"/>